<keyword evidence="4" id="KW-0804">Transcription</keyword>
<dbReference type="SMART" id="SM00862">
    <property type="entry name" value="Trans_reg_C"/>
    <property type="match status" value="1"/>
</dbReference>
<dbReference type="PANTHER" id="PTHR48111">
    <property type="entry name" value="REGULATOR OF RPOS"/>
    <property type="match status" value="1"/>
</dbReference>
<keyword evidence="1" id="KW-0597">Phosphoprotein</keyword>
<dbReference type="CDD" id="cd00383">
    <property type="entry name" value="trans_reg_C"/>
    <property type="match status" value="1"/>
</dbReference>
<feature type="domain" description="OmpR/PhoB-type" evidence="7">
    <location>
        <begin position="189"/>
        <end position="287"/>
    </location>
</feature>
<dbReference type="InterPro" id="IPR036388">
    <property type="entry name" value="WH-like_DNA-bd_sf"/>
</dbReference>
<reference evidence="8 9" key="1">
    <citation type="submission" date="2020-12" db="EMBL/GenBank/DDBJ databases">
        <title>Brachybacterium sp. MASK1Z-5, whole genome shotgun sequence.</title>
        <authorList>
            <person name="Tuo L."/>
        </authorList>
    </citation>
    <scope>NUCLEOTIDE SEQUENCE [LARGE SCALE GENOMIC DNA]</scope>
    <source>
        <strain evidence="8 9">MASK1Z-5</strain>
    </source>
</reference>
<protein>
    <submittedName>
        <fullName evidence="8">Winged helix-turn-helix transcriptional regulator</fullName>
    </submittedName>
</protein>
<feature type="compositionally biased region" description="Polar residues" evidence="6">
    <location>
        <begin position="1"/>
        <end position="20"/>
    </location>
</feature>
<feature type="compositionally biased region" description="Basic and acidic residues" evidence="6">
    <location>
        <begin position="26"/>
        <end position="36"/>
    </location>
</feature>
<evidence type="ECO:0000313" key="9">
    <source>
        <dbReference type="Proteomes" id="UP000612352"/>
    </source>
</evidence>
<feature type="DNA-binding region" description="OmpR/PhoB-type" evidence="5">
    <location>
        <begin position="189"/>
        <end position="287"/>
    </location>
</feature>
<keyword evidence="3 5" id="KW-0238">DNA-binding</keyword>
<evidence type="ECO:0000256" key="3">
    <source>
        <dbReference type="ARBA" id="ARBA00023125"/>
    </source>
</evidence>
<evidence type="ECO:0000256" key="4">
    <source>
        <dbReference type="ARBA" id="ARBA00023163"/>
    </source>
</evidence>
<evidence type="ECO:0000256" key="2">
    <source>
        <dbReference type="ARBA" id="ARBA00023015"/>
    </source>
</evidence>
<sequence length="295" mass="31382">MSITLNSPVTQTRTPQSVAGQSPAARVERPAHDRGPRALRPQHTARPAFRAPGAAGQSAGSSALAAAPESDQVTLTLTVTLPAGTPDVEAAQIADALRANARRLTAGRRASASVGVRSPRPFSPTGEAEAASTAPTLRALPPRTQDGEAAQPERTRRTGVVSPNSPARRDAEAARQRLLRATAVSPNVAPSASTDCSLVIDLFGRRVRIDGEDVDLTYKEFELLAHLARGARRIIGRDELMESVWADASSETGERTVDVHVRRVRAKLGRYRRLISTVRGAGYRLDTGSDVAILD</sequence>
<dbReference type="Proteomes" id="UP000612352">
    <property type="component" value="Unassembled WGS sequence"/>
</dbReference>
<evidence type="ECO:0000259" key="7">
    <source>
        <dbReference type="PROSITE" id="PS51755"/>
    </source>
</evidence>
<dbReference type="RefSeq" id="WP_200503341.1">
    <property type="nucleotide sequence ID" value="NZ_JAEDAJ010000009.1"/>
</dbReference>
<dbReference type="Pfam" id="PF00486">
    <property type="entry name" value="Trans_reg_C"/>
    <property type="match status" value="1"/>
</dbReference>
<dbReference type="EMBL" id="JAEDAJ010000009">
    <property type="protein sequence ID" value="MBK0332441.1"/>
    <property type="molecule type" value="Genomic_DNA"/>
</dbReference>
<dbReference type="PROSITE" id="PS51755">
    <property type="entry name" value="OMPR_PHOB"/>
    <property type="match status" value="1"/>
</dbReference>
<dbReference type="SUPFAM" id="SSF46894">
    <property type="entry name" value="C-terminal effector domain of the bipartite response regulators"/>
    <property type="match status" value="1"/>
</dbReference>
<feature type="region of interest" description="Disordered" evidence="6">
    <location>
        <begin position="106"/>
        <end position="173"/>
    </location>
</feature>
<feature type="region of interest" description="Disordered" evidence="6">
    <location>
        <begin position="1"/>
        <end position="67"/>
    </location>
</feature>
<evidence type="ECO:0000313" key="8">
    <source>
        <dbReference type="EMBL" id="MBK0332441.1"/>
    </source>
</evidence>
<dbReference type="InterPro" id="IPR016032">
    <property type="entry name" value="Sig_transdc_resp-reg_C-effctor"/>
</dbReference>
<dbReference type="PANTHER" id="PTHR48111:SF4">
    <property type="entry name" value="DNA-BINDING DUAL TRANSCRIPTIONAL REGULATOR OMPR"/>
    <property type="match status" value="1"/>
</dbReference>
<feature type="compositionally biased region" description="Low complexity" evidence="6">
    <location>
        <begin position="45"/>
        <end position="67"/>
    </location>
</feature>
<name>A0ABS1BCV4_9MICO</name>
<comment type="caution">
    <text evidence="8">The sequence shown here is derived from an EMBL/GenBank/DDBJ whole genome shotgun (WGS) entry which is preliminary data.</text>
</comment>
<dbReference type="InterPro" id="IPR039420">
    <property type="entry name" value="WalR-like"/>
</dbReference>
<accession>A0ABS1BCV4</accession>
<evidence type="ECO:0000256" key="6">
    <source>
        <dbReference type="SAM" id="MobiDB-lite"/>
    </source>
</evidence>
<gene>
    <name evidence="8" type="ORF">I8D64_13650</name>
</gene>
<dbReference type="Gene3D" id="1.10.10.10">
    <property type="entry name" value="Winged helix-like DNA-binding domain superfamily/Winged helix DNA-binding domain"/>
    <property type="match status" value="1"/>
</dbReference>
<dbReference type="InterPro" id="IPR001867">
    <property type="entry name" value="OmpR/PhoB-type_DNA-bd"/>
</dbReference>
<evidence type="ECO:0000256" key="5">
    <source>
        <dbReference type="PROSITE-ProRule" id="PRU01091"/>
    </source>
</evidence>
<evidence type="ECO:0000256" key="1">
    <source>
        <dbReference type="ARBA" id="ARBA00022553"/>
    </source>
</evidence>
<keyword evidence="9" id="KW-1185">Reference proteome</keyword>
<keyword evidence="2" id="KW-0805">Transcription regulation</keyword>
<organism evidence="8 9">
    <name type="scientific">Brachybacterium halotolerans</name>
    <dbReference type="NCBI Taxonomy" id="2795215"/>
    <lineage>
        <taxon>Bacteria</taxon>
        <taxon>Bacillati</taxon>
        <taxon>Actinomycetota</taxon>
        <taxon>Actinomycetes</taxon>
        <taxon>Micrococcales</taxon>
        <taxon>Dermabacteraceae</taxon>
        <taxon>Brachybacterium</taxon>
    </lineage>
</organism>
<proteinExistence type="predicted"/>